<feature type="domain" description="Beta-lactamase-related" evidence="1">
    <location>
        <begin position="29"/>
        <end position="326"/>
    </location>
</feature>
<dbReference type="PROSITE" id="PS51257">
    <property type="entry name" value="PROKAR_LIPOPROTEIN"/>
    <property type="match status" value="1"/>
</dbReference>
<evidence type="ECO:0000313" key="2">
    <source>
        <dbReference type="EMBL" id="THF53326.1"/>
    </source>
</evidence>
<dbReference type="PANTHER" id="PTHR46825">
    <property type="entry name" value="D-ALANYL-D-ALANINE-CARBOXYPEPTIDASE/ENDOPEPTIDASE AMPH"/>
    <property type="match status" value="1"/>
</dbReference>
<dbReference type="AlphaFoldDB" id="A0A4V6RWW6"/>
<dbReference type="Gene3D" id="3.40.710.10">
    <property type="entry name" value="DD-peptidase/beta-lactamase superfamily"/>
    <property type="match status" value="1"/>
</dbReference>
<accession>A0A4V6RWW6</accession>
<proteinExistence type="predicted"/>
<name>A0A4V6RWW6_9FLAO</name>
<reference evidence="2 3" key="1">
    <citation type="submission" date="2019-04" db="EMBL/GenBank/DDBJ databases">
        <title>Flavobacterium sp. nov. isolated from construction timber.</title>
        <authorList>
            <person name="Lin S.-Y."/>
            <person name="Chang C.-T."/>
            <person name="Young C.-C."/>
        </authorList>
    </citation>
    <scope>NUCLEOTIDE SEQUENCE [LARGE SCALE GENOMIC DNA]</scope>
    <source>
        <strain evidence="2 3">CC-CTC003</strain>
    </source>
</reference>
<dbReference type="InterPro" id="IPR012338">
    <property type="entry name" value="Beta-lactam/transpept-like"/>
</dbReference>
<sequence>MIKKIAVLLLLSSIFFCSCRKMDRKTTREVVQHYHKEGKLNGAVLIVQNDSMVCDTVLGYADFKSQRPLEKETPFYIASLAKPITAIGIMLLEQKKLLSYDDRVNRYINDLPDYLKEITIRQLLTHTSGVCDYENVLTGTLTNKDVMHWLQNQKLQFVPGMKYQYSNTGYILLALIIEKVSGTSLKTFLEENISHPLKMQHMVVYDETKPDIPAKAIGYTKNKVKDDYTQLTTGDGGIYATTDDLYKLDKALRNGLLLAKHNTEVMYRLPVFPDGKLGPYGLGWFVENKHTGKIVMHTGGLAGFRSLFWRDLKNNTTIIVLTNQGDAFPVYNFLDEIKETLVK</sequence>
<dbReference type="Pfam" id="PF00144">
    <property type="entry name" value="Beta-lactamase"/>
    <property type="match status" value="1"/>
</dbReference>
<dbReference type="EMBL" id="SSNZ01000001">
    <property type="protein sequence ID" value="THF53326.1"/>
    <property type="molecule type" value="Genomic_DNA"/>
</dbReference>
<organism evidence="2 3">
    <name type="scientific">Flavobacterium supellecticarium</name>
    <dbReference type="NCBI Taxonomy" id="2565924"/>
    <lineage>
        <taxon>Bacteria</taxon>
        <taxon>Pseudomonadati</taxon>
        <taxon>Bacteroidota</taxon>
        <taxon>Flavobacteriia</taxon>
        <taxon>Flavobacteriales</taxon>
        <taxon>Flavobacteriaceae</taxon>
        <taxon>Flavobacterium</taxon>
    </lineage>
</organism>
<comment type="caution">
    <text evidence="2">The sequence shown here is derived from an EMBL/GenBank/DDBJ whole genome shotgun (WGS) entry which is preliminary data.</text>
</comment>
<dbReference type="OrthoDB" id="9793489at2"/>
<evidence type="ECO:0000313" key="3">
    <source>
        <dbReference type="Proteomes" id="UP000307507"/>
    </source>
</evidence>
<dbReference type="SUPFAM" id="SSF56601">
    <property type="entry name" value="beta-lactamase/transpeptidase-like"/>
    <property type="match status" value="1"/>
</dbReference>
<dbReference type="Proteomes" id="UP000307507">
    <property type="component" value="Unassembled WGS sequence"/>
</dbReference>
<dbReference type="PANTHER" id="PTHR46825:SF9">
    <property type="entry name" value="BETA-LACTAMASE-RELATED DOMAIN-CONTAINING PROTEIN"/>
    <property type="match status" value="1"/>
</dbReference>
<protein>
    <submittedName>
        <fullName evidence="2">Beta-lactamase family protein</fullName>
    </submittedName>
</protein>
<dbReference type="InterPro" id="IPR001466">
    <property type="entry name" value="Beta-lactam-related"/>
</dbReference>
<keyword evidence="3" id="KW-1185">Reference proteome</keyword>
<dbReference type="RefSeq" id="WP_136401849.1">
    <property type="nucleotide sequence ID" value="NZ_SSNZ01000001.1"/>
</dbReference>
<dbReference type="InterPro" id="IPR050491">
    <property type="entry name" value="AmpC-like"/>
</dbReference>
<gene>
    <name evidence="2" type="ORF">E6C50_03745</name>
</gene>
<evidence type="ECO:0000259" key="1">
    <source>
        <dbReference type="Pfam" id="PF00144"/>
    </source>
</evidence>